<evidence type="ECO:0000313" key="3">
    <source>
        <dbReference type="Proteomes" id="UP000326924"/>
    </source>
</evidence>
<feature type="region of interest" description="Disordered" evidence="1">
    <location>
        <begin position="144"/>
        <end position="190"/>
    </location>
</feature>
<evidence type="ECO:0000313" key="2">
    <source>
        <dbReference type="EMBL" id="KAA8907594.1"/>
    </source>
</evidence>
<organism evidence="2 3">
    <name type="scientific">Sphaerosporella brunnea</name>
    <dbReference type="NCBI Taxonomy" id="1250544"/>
    <lineage>
        <taxon>Eukaryota</taxon>
        <taxon>Fungi</taxon>
        <taxon>Dikarya</taxon>
        <taxon>Ascomycota</taxon>
        <taxon>Pezizomycotina</taxon>
        <taxon>Pezizomycetes</taxon>
        <taxon>Pezizales</taxon>
        <taxon>Pyronemataceae</taxon>
        <taxon>Sphaerosporella</taxon>
    </lineage>
</organism>
<dbReference type="Proteomes" id="UP000326924">
    <property type="component" value="Unassembled WGS sequence"/>
</dbReference>
<sequence>MEDCLLLHQRHANGHAEAGTVGPDAAPSQQLTSASAIGSPAICELLEIDRNDKGAMVEIRGRIADYCTGIGISLDRNYGAFSANQMMELRAKVTKTQRITHVLMDALIQRICLDKEASAAACGSEYDSAAEEFGDEVEDIAARQGGTISSPVNVQERPSSQSPIQRSPPPQSADSDVEDSTNTGMAPAGREVASGRLPVLTEALSLLQESLQWYIALVNDAR</sequence>
<gene>
    <name evidence="2" type="ORF">FN846DRAFT_889773</name>
</gene>
<evidence type="ECO:0000256" key="1">
    <source>
        <dbReference type="SAM" id="MobiDB-lite"/>
    </source>
</evidence>
<dbReference type="EMBL" id="VXIS01000077">
    <property type="protein sequence ID" value="KAA8907594.1"/>
    <property type="molecule type" value="Genomic_DNA"/>
</dbReference>
<comment type="caution">
    <text evidence="2">The sequence shown here is derived from an EMBL/GenBank/DDBJ whole genome shotgun (WGS) entry which is preliminary data.</text>
</comment>
<protein>
    <submittedName>
        <fullName evidence="2">Uncharacterized protein</fullName>
    </submittedName>
</protein>
<dbReference type="AlphaFoldDB" id="A0A5J5EY64"/>
<dbReference type="InParanoid" id="A0A5J5EY64"/>
<name>A0A5J5EY64_9PEZI</name>
<reference evidence="2 3" key="1">
    <citation type="submission" date="2019-09" db="EMBL/GenBank/DDBJ databases">
        <title>Draft genome of the ectomycorrhizal ascomycete Sphaerosporella brunnea.</title>
        <authorList>
            <consortium name="DOE Joint Genome Institute"/>
            <person name="Benucci G.M."/>
            <person name="Marozzi G."/>
            <person name="Antonielli L."/>
            <person name="Sanchez S."/>
            <person name="Marco P."/>
            <person name="Wang X."/>
            <person name="Falini L.B."/>
            <person name="Barry K."/>
            <person name="Haridas S."/>
            <person name="Lipzen A."/>
            <person name="Labutti K."/>
            <person name="Grigoriev I.V."/>
            <person name="Murat C."/>
            <person name="Martin F."/>
            <person name="Albertini E."/>
            <person name="Donnini D."/>
            <person name="Bonito G."/>
        </authorList>
    </citation>
    <scope>NUCLEOTIDE SEQUENCE [LARGE SCALE GENOMIC DNA]</scope>
    <source>
        <strain evidence="2 3">Sb_GMNB300</strain>
    </source>
</reference>
<keyword evidence="3" id="KW-1185">Reference proteome</keyword>
<accession>A0A5J5EY64</accession>
<proteinExistence type="predicted"/>